<feature type="compositionally biased region" description="Basic and acidic residues" evidence="1">
    <location>
        <begin position="472"/>
        <end position="493"/>
    </location>
</feature>
<dbReference type="EMBL" id="JAGMVJ010000002">
    <property type="protein sequence ID" value="KAH7093384.1"/>
    <property type="molecule type" value="Genomic_DNA"/>
</dbReference>
<evidence type="ECO:0000313" key="3">
    <source>
        <dbReference type="Proteomes" id="UP000813461"/>
    </source>
</evidence>
<reference evidence="2" key="1">
    <citation type="journal article" date="2021" name="Nat. Commun.">
        <title>Genetic determinants of endophytism in the Arabidopsis root mycobiome.</title>
        <authorList>
            <person name="Mesny F."/>
            <person name="Miyauchi S."/>
            <person name="Thiergart T."/>
            <person name="Pickel B."/>
            <person name="Atanasova L."/>
            <person name="Karlsson M."/>
            <person name="Huettel B."/>
            <person name="Barry K.W."/>
            <person name="Haridas S."/>
            <person name="Chen C."/>
            <person name="Bauer D."/>
            <person name="Andreopoulos W."/>
            <person name="Pangilinan J."/>
            <person name="LaButti K."/>
            <person name="Riley R."/>
            <person name="Lipzen A."/>
            <person name="Clum A."/>
            <person name="Drula E."/>
            <person name="Henrissat B."/>
            <person name="Kohler A."/>
            <person name="Grigoriev I.V."/>
            <person name="Martin F.M."/>
            <person name="Hacquard S."/>
        </authorList>
    </citation>
    <scope>NUCLEOTIDE SEQUENCE</scope>
    <source>
        <strain evidence="2">MPI-SDFR-AT-0120</strain>
    </source>
</reference>
<protein>
    <submittedName>
        <fullName evidence="2">Uncharacterized protein</fullName>
    </submittedName>
</protein>
<organism evidence="2 3">
    <name type="scientific">Paraphoma chrysanthemicola</name>
    <dbReference type="NCBI Taxonomy" id="798071"/>
    <lineage>
        <taxon>Eukaryota</taxon>
        <taxon>Fungi</taxon>
        <taxon>Dikarya</taxon>
        <taxon>Ascomycota</taxon>
        <taxon>Pezizomycotina</taxon>
        <taxon>Dothideomycetes</taxon>
        <taxon>Pleosporomycetidae</taxon>
        <taxon>Pleosporales</taxon>
        <taxon>Pleosporineae</taxon>
        <taxon>Phaeosphaeriaceae</taxon>
        <taxon>Paraphoma</taxon>
    </lineage>
</organism>
<accession>A0A8K0RD62</accession>
<feature type="region of interest" description="Disordered" evidence="1">
    <location>
        <begin position="200"/>
        <end position="221"/>
    </location>
</feature>
<dbReference type="AlphaFoldDB" id="A0A8K0RD62"/>
<feature type="compositionally biased region" description="Acidic residues" evidence="1">
    <location>
        <begin position="495"/>
        <end position="504"/>
    </location>
</feature>
<feature type="region of interest" description="Disordered" evidence="1">
    <location>
        <begin position="1"/>
        <end position="25"/>
    </location>
</feature>
<name>A0A8K0RD62_9PLEO</name>
<evidence type="ECO:0000256" key="1">
    <source>
        <dbReference type="SAM" id="MobiDB-lite"/>
    </source>
</evidence>
<dbReference type="Proteomes" id="UP000813461">
    <property type="component" value="Unassembled WGS sequence"/>
</dbReference>
<feature type="region of interest" description="Disordered" evidence="1">
    <location>
        <begin position="458"/>
        <end position="507"/>
    </location>
</feature>
<dbReference type="OrthoDB" id="3691491at2759"/>
<gene>
    <name evidence="2" type="ORF">FB567DRAFT_609869</name>
</gene>
<comment type="caution">
    <text evidence="2">The sequence shown here is derived from an EMBL/GenBank/DDBJ whole genome shotgun (WGS) entry which is preliminary data.</text>
</comment>
<proteinExistence type="predicted"/>
<sequence length="541" mass="61456">MPPKRAGTGHSPTGESGNEPAKSREVIRKQLESRRQTLLKKLIAAHKKAAPNKRKISRGTRKNHHEALVVATAMYEDFLYFQTPERRNEFFEHIDAIETDGIPETKRSLRIGQRPMLLIRRTGHEEELMQVLQEYERDYVGMTEEMDWEDIEPRDLHVRVPASRRTAVGLGRPMPAQALLPLDLRVNYDAVEAERKRIEDTKPSRLAAEDGTDETHSARRARQVASFGELPTDTWINATVPTAIDLGKTRLKNGLFLSAGESSRDWNTSFDQLDYVRTGHIAVESCMIAEIDEDSGESRWESVEQEAIHSSKQSDEGVEGDFFEFEAPQRPRKQYKLVESTQWVEAAYGRREREHAYMDVRPSSPVLSPPHSPIYPIKTAEHTLYIPVDIHRDHVDYTKFCAKFGDPYGVNYVNFADFRGRPQGQGFTIAYEPLDVDALPEKLQARYLISGDLRDKNGRFRVPAPEGTSMRLLREAKGEPYKPPHWDKSHPNSEDNGESSDDDGDLFRLAYLQASQPQAESEEVNGNDCDVVSVAAGPFEE</sequence>
<keyword evidence="3" id="KW-1185">Reference proteome</keyword>
<evidence type="ECO:0000313" key="2">
    <source>
        <dbReference type="EMBL" id="KAH7093384.1"/>
    </source>
</evidence>